<dbReference type="GO" id="GO:0016829">
    <property type="term" value="F:lyase activity"/>
    <property type="evidence" value="ECO:0007669"/>
    <property type="project" value="UniProtKB-KW"/>
</dbReference>
<sequence length="306" mass="34344">MFKVGKHEGIHYEGAEGGFLKNHLVWMGSNPGCQYGLIAESEAVVNIDDRGFLYGDGLFETIRWKGGIICFTSHMERMRQGLQILGIKLEWTNDDFLLLMQMVARSNNVHDGYIRLSVSRGSGPRGFDIPEVCNPMVVIQAREWNSIGGSGWKIVSSSWRVARPPLSRVKSMSALDKVLAKTEAHAEQAQESIMLDSLGHVAEGTSTNIFMVYGNEIVTPSLEWGGLPGVARKSVMELAQKEGVCVSLRNIPHLECFEADEIFLTNSLHGVIPVRQWDSKEWPEQGEMTEFIRTSYNNWIEKHITF</sequence>
<gene>
    <name evidence="12" type="ORF">BSK56_25950</name>
</gene>
<dbReference type="Pfam" id="PF01063">
    <property type="entry name" value="Aminotran_4"/>
    <property type="match status" value="1"/>
</dbReference>
<evidence type="ECO:0000256" key="8">
    <source>
        <dbReference type="ARBA" id="ARBA00035676"/>
    </source>
</evidence>
<evidence type="ECO:0000256" key="3">
    <source>
        <dbReference type="ARBA" id="ARBA00011738"/>
    </source>
</evidence>
<accession>A0ABX3H0G3</accession>
<dbReference type="EMBL" id="MPTB01000041">
    <property type="protein sequence ID" value="OMD42339.1"/>
    <property type="molecule type" value="Genomic_DNA"/>
</dbReference>
<dbReference type="InterPro" id="IPR018300">
    <property type="entry name" value="Aminotrans_IV_CS"/>
</dbReference>
<comment type="pathway">
    <text evidence="7">Cofactor biosynthesis; tetrahydrofolate biosynthesis; 4-aminobenzoate from chorismate: step 2/2.</text>
</comment>
<evidence type="ECO:0000256" key="10">
    <source>
        <dbReference type="RuleBase" id="RU004106"/>
    </source>
</evidence>
<dbReference type="PROSITE" id="PS00770">
    <property type="entry name" value="AA_TRANSFER_CLASS_4"/>
    <property type="match status" value="1"/>
</dbReference>
<dbReference type="NCBIfam" id="TIGR03461">
    <property type="entry name" value="pabC_Proteo"/>
    <property type="match status" value="1"/>
</dbReference>
<keyword evidence="13" id="KW-1185">Reference proteome</keyword>
<dbReference type="Gene3D" id="3.20.10.10">
    <property type="entry name" value="D-amino Acid Aminotransferase, subunit A, domain 2"/>
    <property type="match status" value="1"/>
</dbReference>
<evidence type="ECO:0000256" key="9">
    <source>
        <dbReference type="ARBA" id="ARBA00049529"/>
    </source>
</evidence>
<evidence type="ECO:0000256" key="2">
    <source>
        <dbReference type="ARBA" id="ARBA00009320"/>
    </source>
</evidence>
<evidence type="ECO:0000313" key="12">
    <source>
        <dbReference type="EMBL" id="OMD42339.1"/>
    </source>
</evidence>
<dbReference type="InterPro" id="IPR043131">
    <property type="entry name" value="BCAT-like_N"/>
</dbReference>
<comment type="catalytic activity">
    <reaction evidence="9">
        <text>4-amino-4-deoxychorismate = 4-aminobenzoate + pyruvate + H(+)</text>
        <dbReference type="Rhea" id="RHEA:16201"/>
        <dbReference type="ChEBI" id="CHEBI:15361"/>
        <dbReference type="ChEBI" id="CHEBI:15378"/>
        <dbReference type="ChEBI" id="CHEBI:17836"/>
        <dbReference type="ChEBI" id="CHEBI:58406"/>
        <dbReference type="EC" id="4.1.3.38"/>
    </reaction>
</comment>
<comment type="subunit">
    <text evidence="3">Homodimer.</text>
</comment>
<name>A0ABX3H0G3_PAEBO</name>
<evidence type="ECO:0000313" key="13">
    <source>
        <dbReference type="Proteomes" id="UP000187412"/>
    </source>
</evidence>
<dbReference type="InterPro" id="IPR001544">
    <property type="entry name" value="Aminotrans_IV"/>
</dbReference>
<evidence type="ECO:0000256" key="7">
    <source>
        <dbReference type="ARBA" id="ARBA00035633"/>
    </source>
</evidence>
<evidence type="ECO:0000256" key="11">
    <source>
        <dbReference type="RuleBase" id="RU004516"/>
    </source>
</evidence>
<evidence type="ECO:0000256" key="6">
    <source>
        <dbReference type="ARBA" id="ARBA00023239"/>
    </source>
</evidence>
<dbReference type="PANTHER" id="PTHR42743:SF11">
    <property type="entry name" value="AMINODEOXYCHORISMATE LYASE"/>
    <property type="match status" value="1"/>
</dbReference>
<dbReference type="PANTHER" id="PTHR42743">
    <property type="entry name" value="AMINO-ACID AMINOTRANSFERASE"/>
    <property type="match status" value="1"/>
</dbReference>
<keyword evidence="6 12" id="KW-0456">Lyase</keyword>
<evidence type="ECO:0000256" key="4">
    <source>
        <dbReference type="ARBA" id="ARBA00022898"/>
    </source>
</evidence>
<comment type="cofactor">
    <cofactor evidence="1 11">
        <name>pyridoxal 5'-phosphate</name>
        <dbReference type="ChEBI" id="CHEBI:597326"/>
    </cofactor>
</comment>
<dbReference type="CDD" id="cd00449">
    <property type="entry name" value="PLPDE_IV"/>
    <property type="match status" value="1"/>
</dbReference>
<comment type="caution">
    <text evidence="12">The sequence shown here is derived from an EMBL/GenBank/DDBJ whole genome shotgun (WGS) entry which is preliminary data.</text>
</comment>
<dbReference type="Gene3D" id="3.30.470.10">
    <property type="match status" value="1"/>
</dbReference>
<dbReference type="InterPro" id="IPR036038">
    <property type="entry name" value="Aminotransferase-like"/>
</dbReference>
<comment type="similarity">
    <text evidence="2 10">Belongs to the class-IV pyridoxal-phosphate-dependent aminotransferase family.</text>
</comment>
<keyword evidence="5" id="KW-0289">Folate biosynthesis</keyword>
<keyword evidence="4 11" id="KW-0663">Pyridoxal phosphate</keyword>
<dbReference type="Proteomes" id="UP000187412">
    <property type="component" value="Unassembled WGS sequence"/>
</dbReference>
<dbReference type="SUPFAM" id="SSF56752">
    <property type="entry name" value="D-aminoacid aminotransferase-like PLP-dependent enzymes"/>
    <property type="match status" value="1"/>
</dbReference>
<reference evidence="12 13" key="1">
    <citation type="submission" date="2016-10" db="EMBL/GenBank/DDBJ databases">
        <title>Paenibacillus species isolates.</title>
        <authorList>
            <person name="Beno S.M."/>
        </authorList>
    </citation>
    <scope>NUCLEOTIDE SEQUENCE [LARGE SCALE GENOMIC DNA]</scope>
    <source>
        <strain evidence="12 13">FSL H7-0744</strain>
    </source>
</reference>
<proteinExistence type="inferred from homology"/>
<dbReference type="InterPro" id="IPR043132">
    <property type="entry name" value="BCAT-like_C"/>
</dbReference>
<organism evidence="12 13">
    <name type="scientific">Paenibacillus borealis</name>
    <dbReference type="NCBI Taxonomy" id="160799"/>
    <lineage>
        <taxon>Bacteria</taxon>
        <taxon>Bacillati</taxon>
        <taxon>Bacillota</taxon>
        <taxon>Bacilli</taxon>
        <taxon>Bacillales</taxon>
        <taxon>Paenibacillaceae</taxon>
        <taxon>Paenibacillus</taxon>
    </lineage>
</organism>
<dbReference type="EC" id="4.1.3.38" evidence="8"/>
<evidence type="ECO:0000256" key="5">
    <source>
        <dbReference type="ARBA" id="ARBA00022909"/>
    </source>
</evidence>
<evidence type="ECO:0000256" key="1">
    <source>
        <dbReference type="ARBA" id="ARBA00001933"/>
    </source>
</evidence>
<protein>
    <recommendedName>
        <fullName evidence="8">aminodeoxychorismate lyase</fullName>
        <ecNumber evidence="8">4.1.3.38</ecNumber>
    </recommendedName>
</protein>
<dbReference type="InterPro" id="IPR050571">
    <property type="entry name" value="Class-IV_PLP-Dep_Aminotrnsfr"/>
</dbReference>
<dbReference type="InterPro" id="IPR017824">
    <property type="entry name" value="Aminodeoxychorismate_lyase_IV"/>
</dbReference>